<comment type="caution">
    <text evidence="15">The sequence shown here is derived from an EMBL/GenBank/DDBJ whole genome shotgun (WGS) entry which is preliminary data.</text>
</comment>
<keyword evidence="6 11" id="KW-0274">FAD</keyword>
<comment type="cofactor">
    <cofactor evidence="13">
        <name>[2Fe-2S] cluster</name>
        <dbReference type="ChEBI" id="CHEBI:190135"/>
    </cofactor>
    <text evidence="13">Binds 1 [2Fe-2S] cluster per subunit.</text>
</comment>
<dbReference type="PANTHER" id="PTHR43513">
    <property type="entry name" value="DIHYDROOROTATE DEHYDROGENASE B (NAD(+)), ELECTRON TRANSFER SUBUNIT"/>
    <property type="match status" value="1"/>
</dbReference>
<dbReference type="Proteomes" id="UP000253208">
    <property type="component" value="Unassembled WGS sequence"/>
</dbReference>
<dbReference type="SUPFAM" id="SSF63380">
    <property type="entry name" value="Riboflavin synthase domain-like"/>
    <property type="match status" value="1"/>
</dbReference>
<feature type="binding site" evidence="11 13">
    <location>
        <position position="224"/>
    </location>
    <ligand>
        <name>[2Fe-2S] cluster</name>
        <dbReference type="ChEBI" id="CHEBI:190135"/>
    </ligand>
</feature>
<dbReference type="InterPro" id="IPR019480">
    <property type="entry name" value="Dihydroorotate_DH_Fe-S-bd"/>
</dbReference>
<feature type="binding site" evidence="11 13">
    <location>
        <position position="232"/>
    </location>
    <ligand>
        <name>[2Fe-2S] cluster</name>
        <dbReference type="ChEBI" id="CHEBI:190135"/>
    </ligand>
</feature>
<evidence type="ECO:0000313" key="15">
    <source>
        <dbReference type="EMBL" id="RCH46540.1"/>
    </source>
</evidence>
<comment type="function">
    <text evidence="11">Responsible for channeling the electrons from the oxidation of dihydroorotate from the FMN redox center in the PyrD type B subunit to the ultimate electron acceptor NAD(+).</text>
</comment>
<feature type="binding site" evidence="11 13">
    <location>
        <position position="229"/>
    </location>
    <ligand>
        <name>[2Fe-2S] cluster</name>
        <dbReference type="ChEBI" id="CHEBI:190135"/>
    </ligand>
</feature>
<keyword evidence="7 11" id="KW-0665">Pyrimidine biosynthesis</keyword>
<evidence type="ECO:0000256" key="3">
    <source>
        <dbReference type="ARBA" id="ARBA00022630"/>
    </source>
</evidence>
<evidence type="ECO:0000256" key="1">
    <source>
        <dbReference type="ARBA" id="ARBA00006422"/>
    </source>
</evidence>
<keyword evidence="8 11" id="KW-0249">Electron transport</keyword>
<evidence type="ECO:0000256" key="9">
    <source>
        <dbReference type="ARBA" id="ARBA00023004"/>
    </source>
</evidence>
<dbReference type="SUPFAM" id="SSF52343">
    <property type="entry name" value="Ferredoxin reductase-like, C-terminal NADP-linked domain"/>
    <property type="match status" value="1"/>
</dbReference>
<dbReference type="InterPro" id="IPR012165">
    <property type="entry name" value="Cyt_c3_hydrogenase_gsu"/>
</dbReference>
<sequence length="264" mass="28530">MSTSESKKTKKPCKILSQECIGTDIYSMWLDAGEIGKNAVPGQFVSLYSRNGGKLLPRPISLCEIDKAEGKLRLVYRVTGKGTGTEEFSRLHAGVPIETMGPLGNGFPLDAVKGKKVFLMGGGIGIPPMLETAKQLDAEKIMVLGYRDELFLNKEFEAYGDVYVATEDGSAGTKGNVMDAIRENDLEADAIFACGPAPMLRAIKAYALEKGIPCWISMEERMACGVGACLACVCKSKDVDSHSHVHNKRVCKDGPVFLSTEVEL</sequence>
<evidence type="ECO:0000256" key="8">
    <source>
        <dbReference type="ARBA" id="ARBA00022982"/>
    </source>
</evidence>
<dbReference type="RefSeq" id="WP_021650964.1">
    <property type="nucleotide sequence ID" value="NZ_PSQG01000001.1"/>
</dbReference>
<dbReference type="GO" id="GO:0050660">
    <property type="term" value="F:flavin adenine dinucleotide binding"/>
    <property type="evidence" value="ECO:0007669"/>
    <property type="project" value="InterPro"/>
</dbReference>
<evidence type="ECO:0000256" key="5">
    <source>
        <dbReference type="ARBA" id="ARBA00022723"/>
    </source>
</evidence>
<gene>
    <name evidence="11" type="primary">pyrK</name>
    <name evidence="15" type="ORF">C4886_01000</name>
</gene>
<dbReference type="InterPro" id="IPR050353">
    <property type="entry name" value="PyrK_electron_transfer"/>
</dbReference>
<dbReference type="GO" id="GO:0046872">
    <property type="term" value="F:metal ion binding"/>
    <property type="evidence" value="ECO:0007669"/>
    <property type="project" value="UniProtKB-KW"/>
</dbReference>
<dbReference type="InterPro" id="IPR017938">
    <property type="entry name" value="Riboflavin_synthase-like_b-brl"/>
</dbReference>
<dbReference type="InterPro" id="IPR023455">
    <property type="entry name" value="Dihydroorotate_DHASE_ETsu"/>
</dbReference>
<keyword evidence="10 11" id="KW-0411">Iron-sulfur</keyword>
<dbReference type="GO" id="GO:0051537">
    <property type="term" value="F:2 iron, 2 sulfur cluster binding"/>
    <property type="evidence" value="ECO:0007669"/>
    <property type="project" value="UniProtKB-KW"/>
</dbReference>
<evidence type="ECO:0000256" key="13">
    <source>
        <dbReference type="PIRSR" id="PIRSR006816-2"/>
    </source>
</evidence>
<feature type="binding site" evidence="11 12">
    <location>
        <begin position="84"/>
        <end position="85"/>
    </location>
    <ligand>
        <name>FAD</name>
        <dbReference type="ChEBI" id="CHEBI:57692"/>
    </ligand>
</feature>
<comment type="similarity">
    <text evidence="1 11">Belongs to the PyrK family.</text>
</comment>
<dbReference type="InterPro" id="IPR037117">
    <property type="entry name" value="Dihydroorotate_DH_ele_sf"/>
</dbReference>
<keyword evidence="9 11" id="KW-0408">Iron</keyword>
<dbReference type="Gene3D" id="3.40.50.80">
    <property type="entry name" value="Nucleotide-binding domain of ferredoxin-NADP reductase (FNR) module"/>
    <property type="match status" value="1"/>
</dbReference>
<protein>
    <recommendedName>
        <fullName evidence="11">Dihydroorotate dehydrogenase B (NAD(+)), electron transfer subunit</fullName>
    </recommendedName>
    <alternativeName>
        <fullName evidence="11">Dihydroorotate oxidase B, electron transfer subunit</fullName>
    </alternativeName>
</protein>
<dbReference type="InterPro" id="IPR017927">
    <property type="entry name" value="FAD-bd_FR_type"/>
</dbReference>
<keyword evidence="5 11" id="KW-0479">Metal-binding</keyword>
<feature type="binding site" evidence="11 13">
    <location>
        <position position="251"/>
    </location>
    <ligand>
        <name>[2Fe-2S] cluster</name>
        <dbReference type="ChEBI" id="CHEBI:190135"/>
    </ligand>
</feature>
<dbReference type="AlphaFoldDB" id="A0A367G798"/>
<dbReference type="InterPro" id="IPR039261">
    <property type="entry name" value="FNR_nucleotide-bd"/>
</dbReference>
<dbReference type="PANTHER" id="PTHR43513:SF3">
    <property type="entry name" value="DIHYDROOROTATE DEHYDROGENASE B (NAD(+)), ELECTRON TRANSFER SUBUNIT-RELATED"/>
    <property type="match status" value="1"/>
</dbReference>
<evidence type="ECO:0000256" key="7">
    <source>
        <dbReference type="ARBA" id="ARBA00022975"/>
    </source>
</evidence>
<evidence type="ECO:0000256" key="10">
    <source>
        <dbReference type="ARBA" id="ARBA00023014"/>
    </source>
</evidence>
<reference evidence="15 16" key="1">
    <citation type="submission" date="2018-02" db="EMBL/GenBank/DDBJ databases">
        <title>Complete genome sequencing of Faecalibacterium prausnitzii strains isolated from the human gut.</title>
        <authorList>
            <person name="Fitzgerald B.C."/>
            <person name="Shkoporov A.N."/>
            <person name="Ross P.R."/>
            <person name="Hill C."/>
        </authorList>
    </citation>
    <scope>NUCLEOTIDE SEQUENCE [LARGE SCALE GENOMIC DNA]</scope>
    <source>
        <strain evidence="15 16">APC942/31-1</strain>
    </source>
</reference>
<dbReference type="GO" id="GO:0009055">
    <property type="term" value="F:electron transfer activity"/>
    <property type="evidence" value="ECO:0007669"/>
    <property type="project" value="UniProtKB-UniRule"/>
</dbReference>
<dbReference type="HAMAP" id="MF_01211">
    <property type="entry name" value="DHODB_Fe_S_bind"/>
    <property type="match status" value="1"/>
</dbReference>
<dbReference type="CDD" id="cd06218">
    <property type="entry name" value="DHOD_e_trans"/>
    <property type="match status" value="1"/>
</dbReference>
<evidence type="ECO:0000256" key="12">
    <source>
        <dbReference type="PIRSR" id="PIRSR006816-1"/>
    </source>
</evidence>
<feature type="binding site" evidence="11 12">
    <location>
        <begin position="58"/>
        <end position="61"/>
    </location>
    <ligand>
        <name>FAD</name>
        <dbReference type="ChEBI" id="CHEBI:57692"/>
    </ligand>
</feature>
<dbReference type="GO" id="GO:0044205">
    <property type="term" value="P:'de novo' UMP biosynthetic process"/>
    <property type="evidence" value="ECO:0007669"/>
    <property type="project" value="UniProtKB-UniRule"/>
</dbReference>
<keyword evidence="2 11" id="KW-0813">Transport</keyword>
<name>A0A367G798_9FIRM</name>
<proteinExistence type="inferred from homology"/>
<dbReference type="PIRSF" id="PIRSF006816">
    <property type="entry name" value="Cyc3_hyd_g"/>
    <property type="match status" value="1"/>
</dbReference>
<evidence type="ECO:0000256" key="4">
    <source>
        <dbReference type="ARBA" id="ARBA00022714"/>
    </source>
</evidence>
<evidence type="ECO:0000256" key="6">
    <source>
        <dbReference type="ARBA" id="ARBA00022827"/>
    </source>
</evidence>
<keyword evidence="4 11" id="KW-0001">2Fe-2S</keyword>
<keyword evidence="3 11" id="KW-0285">Flavoprotein</keyword>
<dbReference type="InterPro" id="IPR008333">
    <property type="entry name" value="Cbr1-like_FAD-bd_dom"/>
</dbReference>
<feature type="domain" description="FAD-binding FR-type" evidence="14">
    <location>
        <begin position="8"/>
        <end position="109"/>
    </location>
</feature>
<dbReference type="UniPathway" id="UPA00070">
    <property type="reaction ID" value="UER00945"/>
</dbReference>
<evidence type="ECO:0000313" key="16">
    <source>
        <dbReference type="Proteomes" id="UP000253208"/>
    </source>
</evidence>
<accession>A0A367G798</accession>
<comment type="pathway">
    <text evidence="11">Pyrimidine metabolism; UMP biosynthesis via de novo pathway; orotate from (S)-dihydroorotate (NAD(+) route): step 1/1.</text>
</comment>
<dbReference type="PROSITE" id="PS51384">
    <property type="entry name" value="FAD_FR"/>
    <property type="match status" value="1"/>
</dbReference>
<dbReference type="Pfam" id="PF00970">
    <property type="entry name" value="FAD_binding_6"/>
    <property type="match status" value="1"/>
</dbReference>
<comment type="subunit">
    <text evidence="11">Heterotetramer of 2 PyrK and 2 PyrD type B subunits.</text>
</comment>
<dbReference type="EMBL" id="PSQG01000001">
    <property type="protein sequence ID" value="RCH46540.1"/>
    <property type="molecule type" value="Genomic_DNA"/>
</dbReference>
<comment type="cofactor">
    <cofactor evidence="11 12">
        <name>FAD</name>
        <dbReference type="ChEBI" id="CHEBI:57692"/>
    </cofactor>
    <text evidence="11 12">Binds 1 FAD per subunit.</text>
</comment>
<comment type="cofactor">
    <cofactor evidence="11">
        <name>[2Fe-2S] cluster</name>
        <dbReference type="ChEBI" id="CHEBI:190135"/>
    </cofactor>
    <text evidence="11">Binds 1 [2Fe-2S] cluster per subunit.</text>
</comment>
<feature type="binding site" evidence="11 12">
    <location>
        <begin position="75"/>
        <end position="77"/>
    </location>
    <ligand>
        <name>FAD</name>
        <dbReference type="ChEBI" id="CHEBI:57692"/>
    </ligand>
</feature>
<dbReference type="Gene3D" id="2.10.240.10">
    <property type="entry name" value="Dihydroorotate dehydrogenase, electron transfer subunit"/>
    <property type="match status" value="1"/>
</dbReference>
<dbReference type="Gene3D" id="2.40.30.10">
    <property type="entry name" value="Translation factors"/>
    <property type="match status" value="1"/>
</dbReference>
<evidence type="ECO:0000259" key="14">
    <source>
        <dbReference type="PROSITE" id="PS51384"/>
    </source>
</evidence>
<evidence type="ECO:0000256" key="2">
    <source>
        <dbReference type="ARBA" id="ARBA00022448"/>
    </source>
</evidence>
<dbReference type="GO" id="GO:0016491">
    <property type="term" value="F:oxidoreductase activity"/>
    <property type="evidence" value="ECO:0007669"/>
    <property type="project" value="InterPro"/>
</dbReference>
<dbReference type="Pfam" id="PF10418">
    <property type="entry name" value="DHODB_Fe-S_bind"/>
    <property type="match status" value="1"/>
</dbReference>
<evidence type="ECO:0000256" key="11">
    <source>
        <dbReference type="HAMAP-Rule" id="MF_01211"/>
    </source>
</evidence>
<organism evidence="15 16">
    <name type="scientific">Blautia obeum</name>
    <dbReference type="NCBI Taxonomy" id="40520"/>
    <lineage>
        <taxon>Bacteria</taxon>
        <taxon>Bacillati</taxon>
        <taxon>Bacillota</taxon>
        <taxon>Clostridia</taxon>
        <taxon>Lachnospirales</taxon>
        <taxon>Lachnospiraceae</taxon>
        <taxon>Blautia</taxon>
    </lineage>
</organism>